<gene>
    <name evidence="2" type="ORF">ACFSX4_04165</name>
</gene>
<proteinExistence type="predicted"/>
<dbReference type="EMBL" id="JBHUOQ010000001">
    <property type="protein sequence ID" value="MFD2829651.1"/>
    <property type="molecule type" value="Genomic_DNA"/>
</dbReference>
<dbReference type="EC" id="2.3.1.-" evidence="2"/>
<comment type="caution">
    <text evidence="2">The sequence shown here is derived from an EMBL/GenBank/DDBJ whole genome shotgun (WGS) entry which is preliminary data.</text>
</comment>
<evidence type="ECO:0000313" key="2">
    <source>
        <dbReference type="EMBL" id="MFD2829651.1"/>
    </source>
</evidence>
<dbReference type="RefSeq" id="WP_377771839.1">
    <property type="nucleotide sequence ID" value="NZ_JBHUOQ010000001.1"/>
</dbReference>
<keyword evidence="3" id="KW-1185">Reference proteome</keyword>
<dbReference type="InterPro" id="IPR000182">
    <property type="entry name" value="GNAT_dom"/>
</dbReference>
<dbReference type="Proteomes" id="UP001597519">
    <property type="component" value="Unassembled WGS sequence"/>
</dbReference>
<keyword evidence="2" id="KW-0808">Transferase</keyword>
<keyword evidence="2" id="KW-0012">Acyltransferase</keyword>
<dbReference type="GO" id="GO:0016746">
    <property type="term" value="F:acyltransferase activity"/>
    <property type="evidence" value="ECO:0007669"/>
    <property type="project" value="UniProtKB-KW"/>
</dbReference>
<protein>
    <submittedName>
        <fullName evidence="2">GNAT family N-acetyltransferase</fullName>
        <ecNumber evidence="2">2.3.1.-</ecNumber>
    </submittedName>
</protein>
<dbReference type="SUPFAM" id="SSF55729">
    <property type="entry name" value="Acyl-CoA N-acyltransferases (Nat)"/>
    <property type="match status" value="1"/>
</dbReference>
<dbReference type="PROSITE" id="PS51186">
    <property type="entry name" value="GNAT"/>
    <property type="match status" value="1"/>
</dbReference>
<organism evidence="2 3">
    <name type="scientific">Corticicoccus populi</name>
    <dbReference type="NCBI Taxonomy" id="1812821"/>
    <lineage>
        <taxon>Bacteria</taxon>
        <taxon>Bacillati</taxon>
        <taxon>Bacillota</taxon>
        <taxon>Bacilli</taxon>
        <taxon>Bacillales</taxon>
        <taxon>Staphylococcaceae</taxon>
        <taxon>Corticicoccus</taxon>
    </lineage>
</organism>
<reference evidence="3" key="1">
    <citation type="journal article" date="2019" name="Int. J. Syst. Evol. Microbiol.">
        <title>The Global Catalogue of Microorganisms (GCM) 10K type strain sequencing project: providing services to taxonomists for standard genome sequencing and annotation.</title>
        <authorList>
            <consortium name="The Broad Institute Genomics Platform"/>
            <consortium name="The Broad Institute Genome Sequencing Center for Infectious Disease"/>
            <person name="Wu L."/>
            <person name="Ma J."/>
        </authorList>
    </citation>
    <scope>NUCLEOTIDE SEQUENCE [LARGE SCALE GENOMIC DNA]</scope>
    <source>
        <strain evidence="3">KCTC 33575</strain>
    </source>
</reference>
<evidence type="ECO:0000259" key="1">
    <source>
        <dbReference type="PROSITE" id="PS51186"/>
    </source>
</evidence>
<dbReference type="InterPro" id="IPR016181">
    <property type="entry name" value="Acyl_CoA_acyltransferase"/>
</dbReference>
<accession>A0ABW5WS72</accession>
<dbReference type="CDD" id="cd04301">
    <property type="entry name" value="NAT_SF"/>
    <property type="match status" value="1"/>
</dbReference>
<evidence type="ECO:0000313" key="3">
    <source>
        <dbReference type="Proteomes" id="UP001597519"/>
    </source>
</evidence>
<feature type="domain" description="N-acetyltransferase" evidence="1">
    <location>
        <begin position="1"/>
        <end position="159"/>
    </location>
</feature>
<sequence>MIKNVTPDTIHEFSSILIAASRWLKENNKEMWRYDELTVYALLNKNDMSEMFIGCLNNEAVATIIVQQNDPVFWPEKTNNNALYIHKFAVKRACAGRGISRDMIHWVKNEAERQNKKYIRLDCASDRESLCRFYEKQGFKHIEDRQVDDFHVSLYEYKI</sequence>
<name>A0ABW5WS72_9STAP</name>
<dbReference type="Gene3D" id="3.40.630.30">
    <property type="match status" value="1"/>
</dbReference>
<dbReference type="Pfam" id="PF00583">
    <property type="entry name" value="Acetyltransf_1"/>
    <property type="match status" value="1"/>
</dbReference>